<dbReference type="Proteomes" id="UP000886822">
    <property type="component" value="Unassembled WGS sequence"/>
</dbReference>
<organism evidence="1 2">
    <name type="scientific">Candidatus Levilactobacillus faecigallinarum</name>
    <dbReference type="NCBI Taxonomy" id="2838638"/>
    <lineage>
        <taxon>Bacteria</taxon>
        <taxon>Bacillati</taxon>
        <taxon>Bacillota</taxon>
        <taxon>Bacilli</taxon>
        <taxon>Lactobacillales</taxon>
        <taxon>Lactobacillaceae</taxon>
        <taxon>Levilactobacillus</taxon>
    </lineage>
</organism>
<reference evidence="1" key="2">
    <citation type="submission" date="2021-04" db="EMBL/GenBank/DDBJ databases">
        <authorList>
            <person name="Gilroy R."/>
        </authorList>
    </citation>
    <scope>NUCLEOTIDE SEQUENCE</scope>
    <source>
        <strain evidence="1">CHK173-259</strain>
    </source>
</reference>
<evidence type="ECO:0000313" key="2">
    <source>
        <dbReference type="Proteomes" id="UP000886822"/>
    </source>
</evidence>
<dbReference type="AlphaFoldDB" id="A0A9D1U5F0"/>
<accession>A0A9D1U5F0</accession>
<proteinExistence type="predicted"/>
<reference evidence="1" key="1">
    <citation type="journal article" date="2021" name="PeerJ">
        <title>Extensive microbial diversity within the chicken gut microbiome revealed by metagenomics and culture.</title>
        <authorList>
            <person name="Gilroy R."/>
            <person name="Ravi A."/>
            <person name="Getino M."/>
            <person name="Pursley I."/>
            <person name="Horton D.L."/>
            <person name="Alikhan N.F."/>
            <person name="Baker D."/>
            <person name="Gharbi K."/>
            <person name="Hall N."/>
            <person name="Watson M."/>
            <person name="Adriaenssens E.M."/>
            <person name="Foster-Nyarko E."/>
            <person name="Jarju S."/>
            <person name="Secka A."/>
            <person name="Antonio M."/>
            <person name="Oren A."/>
            <person name="Chaudhuri R.R."/>
            <person name="La Ragione R."/>
            <person name="Hildebrand F."/>
            <person name="Pallen M.J."/>
        </authorList>
    </citation>
    <scope>NUCLEOTIDE SEQUENCE</scope>
    <source>
        <strain evidence="1">CHK173-259</strain>
    </source>
</reference>
<sequence length="65" mass="7637">MRAFFRAFRQVNTRLTPAEFMLLQELVFQTREPGKTINMAHKMGCTSAELAQRLAQLRRYGLIDY</sequence>
<gene>
    <name evidence="1" type="ORF">H9875_04095</name>
</gene>
<name>A0A9D1U5F0_9LACO</name>
<evidence type="ECO:0000313" key="1">
    <source>
        <dbReference type="EMBL" id="HIW71790.1"/>
    </source>
</evidence>
<protein>
    <submittedName>
        <fullName evidence="1">Uncharacterized protein</fullName>
    </submittedName>
</protein>
<dbReference type="EMBL" id="DXGJ01000029">
    <property type="protein sequence ID" value="HIW71790.1"/>
    <property type="molecule type" value="Genomic_DNA"/>
</dbReference>
<comment type="caution">
    <text evidence="1">The sequence shown here is derived from an EMBL/GenBank/DDBJ whole genome shotgun (WGS) entry which is preliminary data.</text>
</comment>